<dbReference type="PROSITE" id="PS51684">
    <property type="entry name" value="SAM_MT_TRM5_TYW2"/>
    <property type="match status" value="1"/>
</dbReference>
<evidence type="ECO:0000256" key="1">
    <source>
        <dbReference type="ARBA" id="ARBA00022490"/>
    </source>
</evidence>
<dbReference type="GO" id="GO:0002939">
    <property type="term" value="P:tRNA N1-guanine methylation"/>
    <property type="evidence" value="ECO:0007669"/>
    <property type="project" value="TreeGrafter"/>
</dbReference>
<reference evidence="7" key="1">
    <citation type="journal article" date="2020" name="mSystems">
        <title>Genome- and Community-Level Interaction Insights into Carbon Utilization and Element Cycling Functions of Hydrothermarchaeota in Hydrothermal Sediment.</title>
        <authorList>
            <person name="Zhou Z."/>
            <person name="Liu Y."/>
            <person name="Xu W."/>
            <person name="Pan J."/>
            <person name="Luo Z.H."/>
            <person name="Li M."/>
        </authorList>
    </citation>
    <scope>NUCLEOTIDE SEQUENCE [LARGE SCALE GENOMIC DNA]</scope>
    <source>
        <strain evidence="7">SpSt-642</strain>
    </source>
</reference>
<keyword evidence="4" id="KW-0949">S-adenosyl-L-methionine</keyword>
<comment type="caution">
    <text evidence="7">The sequence shown here is derived from an EMBL/GenBank/DDBJ whole genome shotgun (WGS) entry which is preliminary data.</text>
</comment>
<dbReference type="AlphaFoldDB" id="A0A7C4DAW2"/>
<dbReference type="PANTHER" id="PTHR23245">
    <property type="entry name" value="TRNA METHYLTRANSFERASE"/>
    <property type="match status" value="1"/>
</dbReference>
<dbReference type="InterPro" id="IPR056743">
    <property type="entry name" value="TRM5-TYW2-like_MTfase"/>
</dbReference>
<organism evidence="7">
    <name type="scientific">Staphylothermus marinus</name>
    <dbReference type="NCBI Taxonomy" id="2280"/>
    <lineage>
        <taxon>Archaea</taxon>
        <taxon>Thermoproteota</taxon>
        <taxon>Thermoprotei</taxon>
        <taxon>Desulfurococcales</taxon>
        <taxon>Desulfurococcaceae</taxon>
        <taxon>Staphylothermus</taxon>
    </lineage>
</organism>
<dbReference type="InterPro" id="IPR030382">
    <property type="entry name" value="MeTrfase_TRM5/TYW2"/>
</dbReference>
<dbReference type="Gene3D" id="3.30.300.110">
    <property type="entry name" value="Met-10+ protein-like domains"/>
    <property type="match status" value="1"/>
</dbReference>
<evidence type="ECO:0000259" key="6">
    <source>
        <dbReference type="PROSITE" id="PS51684"/>
    </source>
</evidence>
<proteinExistence type="predicted"/>
<accession>A0A7C4DAW2</accession>
<name>A0A7C4DAW2_STAMA</name>
<dbReference type="Pfam" id="PF02475">
    <property type="entry name" value="TRM5-TYW2_MTfase"/>
    <property type="match status" value="1"/>
</dbReference>
<gene>
    <name evidence="7" type="ORF">ENU14_06825</name>
</gene>
<evidence type="ECO:0000256" key="4">
    <source>
        <dbReference type="ARBA" id="ARBA00022691"/>
    </source>
</evidence>
<evidence type="ECO:0000256" key="3">
    <source>
        <dbReference type="ARBA" id="ARBA00022679"/>
    </source>
</evidence>
<dbReference type="InterPro" id="IPR029063">
    <property type="entry name" value="SAM-dependent_MTases_sf"/>
</dbReference>
<keyword evidence="1" id="KW-0963">Cytoplasm</keyword>
<dbReference type="PANTHER" id="PTHR23245:SF36">
    <property type="entry name" value="TRNA (GUANINE(37)-N1)-METHYLTRANSFERASE"/>
    <property type="match status" value="1"/>
</dbReference>
<dbReference type="Pfam" id="PF25133">
    <property type="entry name" value="TYW2_N_2"/>
    <property type="match status" value="1"/>
</dbReference>
<sequence>MLTKSFLKRIAREILGEELAKTIWSRMEILGDILIIRIPYNVDVDILKPLAERVLKELPYLKSVWGGFPGVKGDYRLRQYVHLAGEKRSETIYKEYGCVFKIDFTKVYVSPTLSYEHYRVARLVEKDEVVTNMFAGAGFFSIIIAKYSKPKLVYSIDINPDAYRYMVENIKLNKVENIVIPLQGDAAEIIEKDIHDSSDRVLMPYPDIALDYLIYGVKALRDKGWIHVYLHVNAGRGEDPVKKAEDVLSNKLSELNIRDYFVKFGRIVRLIGPRKYQVVLDTFINR</sequence>
<dbReference type="SUPFAM" id="SSF53335">
    <property type="entry name" value="S-adenosyl-L-methionine-dependent methyltransferases"/>
    <property type="match status" value="1"/>
</dbReference>
<keyword evidence="3 7" id="KW-0808">Transferase</keyword>
<feature type="domain" description="SAM-dependent methyltransferase TRM5/TYW2-type" evidence="6">
    <location>
        <begin position="27"/>
        <end position="286"/>
    </location>
</feature>
<protein>
    <submittedName>
        <fullName evidence="7">Class I SAM-dependent methyltransferase family protein</fullName>
    </submittedName>
</protein>
<evidence type="ECO:0000256" key="2">
    <source>
        <dbReference type="ARBA" id="ARBA00022603"/>
    </source>
</evidence>
<dbReference type="EMBL" id="DTBJ01000057">
    <property type="protein sequence ID" value="HGM59278.1"/>
    <property type="molecule type" value="Genomic_DNA"/>
</dbReference>
<dbReference type="GO" id="GO:0005737">
    <property type="term" value="C:cytoplasm"/>
    <property type="evidence" value="ECO:0007669"/>
    <property type="project" value="TreeGrafter"/>
</dbReference>
<dbReference type="CDD" id="cd02440">
    <property type="entry name" value="AdoMet_MTases"/>
    <property type="match status" value="1"/>
</dbReference>
<evidence type="ECO:0000313" key="7">
    <source>
        <dbReference type="EMBL" id="HGM59278.1"/>
    </source>
</evidence>
<evidence type="ECO:0000256" key="5">
    <source>
        <dbReference type="ARBA" id="ARBA00022694"/>
    </source>
</evidence>
<dbReference type="GO" id="GO:0008175">
    <property type="term" value="F:tRNA methyltransferase activity"/>
    <property type="evidence" value="ECO:0007669"/>
    <property type="project" value="TreeGrafter"/>
</dbReference>
<dbReference type="Gene3D" id="3.40.50.150">
    <property type="entry name" value="Vaccinia Virus protein VP39"/>
    <property type="match status" value="1"/>
</dbReference>
<keyword evidence="2 7" id="KW-0489">Methyltransferase</keyword>
<dbReference type="InterPro" id="IPR056744">
    <property type="entry name" value="TRM5/TYW2-like_N"/>
</dbReference>
<keyword evidence="5" id="KW-0819">tRNA processing</keyword>